<keyword evidence="1" id="KW-0812">Transmembrane</keyword>
<comment type="caution">
    <text evidence="2">The sequence shown here is derived from an EMBL/GenBank/DDBJ whole genome shotgun (WGS) entry which is preliminary data.</text>
</comment>
<sequence>MGALFNIMSYSIGNLFLGILLTIIGIALMFILIRSWFTNSIYTPISYIVGCILFLFLSFQSILLCGAVTIKSYSDDIEAGINSWVKDIPSETQFDKESSQQILVNISKEWPLVGYFIGDANFTGHTPLTIAQSMTQELRSFMNKFILRRIGWSLLFVVAGAFLVIKTMEQTKRRKYSKSRSSGVGSKRRRYED</sequence>
<feature type="transmembrane region" description="Helical" evidence="1">
    <location>
        <begin position="45"/>
        <end position="70"/>
    </location>
</feature>
<dbReference type="Pfam" id="PF05745">
    <property type="entry name" value="CRPA"/>
    <property type="match status" value="1"/>
</dbReference>
<organism evidence="2 3">
    <name type="scientific">Bacteroides finegoldii CL09T03C10</name>
    <dbReference type="NCBI Taxonomy" id="997888"/>
    <lineage>
        <taxon>Bacteria</taxon>
        <taxon>Pseudomonadati</taxon>
        <taxon>Bacteroidota</taxon>
        <taxon>Bacteroidia</taxon>
        <taxon>Bacteroidales</taxon>
        <taxon>Bacteroidaceae</taxon>
        <taxon>Bacteroides</taxon>
    </lineage>
</organism>
<evidence type="ECO:0000256" key="1">
    <source>
        <dbReference type="SAM" id="Phobius"/>
    </source>
</evidence>
<keyword evidence="1" id="KW-0472">Membrane</keyword>
<feature type="transmembrane region" description="Helical" evidence="1">
    <location>
        <begin position="12"/>
        <end position="33"/>
    </location>
</feature>
<accession>K5CJD1</accession>
<protein>
    <submittedName>
        <fullName evidence="2">Uncharacterized protein</fullName>
    </submittedName>
</protein>
<keyword evidence="1" id="KW-1133">Transmembrane helix</keyword>
<dbReference type="Proteomes" id="UP000007995">
    <property type="component" value="Unassembled WGS sequence"/>
</dbReference>
<reference evidence="2 3" key="1">
    <citation type="submission" date="2012-02" db="EMBL/GenBank/DDBJ databases">
        <title>The Genome Sequence of Bacteroides finegoldii CL09T03C10.</title>
        <authorList>
            <consortium name="The Broad Institute Genome Sequencing Platform"/>
            <person name="Earl A."/>
            <person name="Ward D."/>
            <person name="Feldgarden M."/>
            <person name="Gevers D."/>
            <person name="Zitomersky N.L."/>
            <person name="Coyne M.J."/>
            <person name="Comstock L.E."/>
            <person name="Young S.K."/>
            <person name="Zeng Q."/>
            <person name="Gargeya S."/>
            <person name="Fitzgerald M."/>
            <person name="Haas B."/>
            <person name="Abouelleil A."/>
            <person name="Alvarado L."/>
            <person name="Arachchi H.M."/>
            <person name="Berlin A."/>
            <person name="Chapman S.B."/>
            <person name="Gearin G."/>
            <person name="Goldberg J."/>
            <person name="Griggs A."/>
            <person name="Gujja S."/>
            <person name="Hansen M."/>
            <person name="Heiman D."/>
            <person name="Howarth C."/>
            <person name="Larimer J."/>
            <person name="Lui A."/>
            <person name="MacDonald P.J.P."/>
            <person name="McCowen C."/>
            <person name="Montmayeur A."/>
            <person name="Murphy C."/>
            <person name="Neiman D."/>
            <person name="Pearson M."/>
            <person name="Priest M."/>
            <person name="Roberts A."/>
            <person name="Saif S."/>
            <person name="Shea T."/>
            <person name="Sisk P."/>
            <person name="Stolte C."/>
            <person name="Sykes S."/>
            <person name="Wortman J."/>
            <person name="Nusbaum C."/>
            <person name="Birren B."/>
        </authorList>
    </citation>
    <scope>NUCLEOTIDE SEQUENCE [LARGE SCALE GENOMIC DNA]</scope>
    <source>
        <strain evidence="2 3">CL09T03C10</strain>
    </source>
</reference>
<dbReference type="InterPro" id="IPR008436">
    <property type="entry name" value="SRP-like"/>
</dbReference>
<evidence type="ECO:0000313" key="2">
    <source>
        <dbReference type="EMBL" id="EKJ89405.1"/>
    </source>
</evidence>
<dbReference type="GO" id="GO:0019867">
    <property type="term" value="C:outer membrane"/>
    <property type="evidence" value="ECO:0007669"/>
    <property type="project" value="InterPro"/>
</dbReference>
<evidence type="ECO:0000313" key="3">
    <source>
        <dbReference type="Proteomes" id="UP000007995"/>
    </source>
</evidence>
<dbReference type="AlphaFoldDB" id="K5CJD1"/>
<dbReference type="HOGENOM" id="CLU_1369804_0_0_10"/>
<proteinExistence type="predicted"/>
<feature type="transmembrane region" description="Helical" evidence="1">
    <location>
        <begin position="146"/>
        <end position="165"/>
    </location>
</feature>
<name>K5CJD1_9BACE</name>
<dbReference type="EMBL" id="AGXW01000012">
    <property type="protein sequence ID" value="EKJ89405.1"/>
    <property type="molecule type" value="Genomic_DNA"/>
</dbReference>
<gene>
    <name evidence="2" type="ORF">HMPREF1057_02946</name>
</gene>